<gene>
    <name evidence="2" type="ORF">AVJ23_06615</name>
</gene>
<proteinExistence type="predicted"/>
<dbReference type="RefSeq" id="WP_058861378.1">
    <property type="nucleotide sequence ID" value="NZ_LPXO01000003.1"/>
</dbReference>
<dbReference type="AlphaFoldDB" id="A0A0W7WLH4"/>
<dbReference type="EMBL" id="LPXO01000003">
    <property type="protein sequence ID" value="KUF11433.1"/>
    <property type="molecule type" value="Genomic_DNA"/>
</dbReference>
<evidence type="ECO:0008006" key="4">
    <source>
        <dbReference type="Google" id="ProtNLM"/>
    </source>
</evidence>
<protein>
    <recommendedName>
        <fullName evidence="4">DUF306 domain-containing protein</fullName>
    </recommendedName>
</protein>
<evidence type="ECO:0000313" key="2">
    <source>
        <dbReference type="EMBL" id="KUF11433.1"/>
    </source>
</evidence>
<keyword evidence="3" id="KW-1185">Reference proteome</keyword>
<dbReference type="Proteomes" id="UP000054396">
    <property type="component" value="Unassembled WGS sequence"/>
</dbReference>
<feature type="signal peptide" evidence="1">
    <location>
        <begin position="1"/>
        <end position="21"/>
    </location>
</feature>
<organism evidence="2 3">
    <name type="scientific">Pseudoponticoccus marisrubri</name>
    <dbReference type="NCBI Taxonomy" id="1685382"/>
    <lineage>
        <taxon>Bacteria</taxon>
        <taxon>Pseudomonadati</taxon>
        <taxon>Pseudomonadota</taxon>
        <taxon>Alphaproteobacteria</taxon>
        <taxon>Rhodobacterales</taxon>
        <taxon>Roseobacteraceae</taxon>
        <taxon>Pseudoponticoccus</taxon>
    </lineage>
</organism>
<name>A0A0W7WLH4_9RHOB</name>
<comment type="caution">
    <text evidence="2">The sequence shown here is derived from an EMBL/GenBank/DDBJ whole genome shotgun (WGS) entry which is preliminary data.</text>
</comment>
<evidence type="ECO:0000256" key="1">
    <source>
        <dbReference type="SAM" id="SignalP"/>
    </source>
</evidence>
<reference evidence="2 3" key="1">
    <citation type="submission" date="2015-12" db="EMBL/GenBank/DDBJ databases">
        <authorList>
            <person name="Shamseldin A."/>
            <person name="Moawad H."/>
            <person name="Abd El-Rahim W.M."/>
            <person name="Sadowsky M.J."/>
        </authorList>
    </citation>
    <scope>NUCLEOTIDE SEQUENCE [LARGE SCALE GENOMIC DNA]</scope>
    <source>
        <strain evidence="2 3">SJ5A-1</strain>
    </source>
</reference>
<dbReference type="STRING" id="1685382.AVJ23_06615"/>
<keyword evidence="1" id="KW-0732">Signal</keyword>
<sequence length="286" mass="31138">MSNLTRNCVAVLAFCAVPLLAEEPTDPLTVEIKVYRIHDEAEWPVPSHVSVTGENRAKRTDANGVAVFQMARCDDSVRISARPVMTFLESVSATCNGSPMAMETRPLYTGAVYSILSDPRGLDQALAANPAIARAIEATDNAERLAALQEAYGRGALNEVTRLAGDLTWTLREAAPGAAQSFSVIAMDAGFRTMGIDPNSEDAPLIRFDRSQNLYVMSDLGQAVAAEFTAAANLGDTNPWSGEMMEALGEIDLGSEQDLPLYMPESRDVIRRLEFQLEDQRLIIQR</sequence>
<accession>A0A0W7WLH4</accession>
<feature type="chain" id="PRO_5006936434" description="DUF306 domain-containing protein" evidence="1">
    <location>
        <begin position="22"/>
        <end position="286"/>
    </location>
</feature>
<evidence type="ECO:0000313" key="3">
    <source>
        <dbReference type="Proteomes" id="UP000054396"/>
    </source>
</evidence>